<accession>A0ABR8FFH3</accession>
<name>A0ABR8FFH3_9NOST</name>
<proteinExistence type="predicted"/>
<dbReference type="EMBL" id="JACJST010000006">
    <property type="protein sequence ID" value="MBD2567937.1"/>
    <property type="molecule type" value="Genomic_DNA"/>
</dbReference>
<gene>
    <name evidence="1" type="ORF">H6G59_08450</name>
</gene>
<evidence type="ECO:0000313" key="1">
    <source>
        <dbReference type="EMBL" id="MBD2567937.1"/>
    </source>
</evidence>
<reference evidence="1 2" key="1">
    <citation type="journal article" date="2020" name="ISME J.">
        <title>Comparative genomics reveals insights into cyanobacterial evolution and habitat adaptation.</title>
        <authorList>
            <person name="Chen M.Y."/>
            <person name="Teng W.K."/>
            <person name="Zhao L."/>
            <person name="Hu C.X."/>
            <person name="Zhou Y.K."/>
            <person name="Han B.P."/>
            <person name="Song L.R."/>
            <person name="Shu W.S."/>
        </authorList>
    </citation>
    <scope>NUCLEOTIDE SEQUENCE [LARGE SCALE GENOMIC DNA]</scope>
    <source>
        <strain evidence="1 2">FACHB-196</strain>
    </source>
</reference>
<evidence type="ECO:0000313" key="2">
    <source>
        <dbReference type="Proteomes" id="UP000640531"/>
    </source>
</evidence>
<organism evidence="1 2">
    <name type="scientific">Anabaena lutea FACHB-196</name>
    <dbReference type="NCBI Taxonomy" id="2692881"/>
    <lineage>
        <taxon>Bacteria</taxon>
        <taxon>Bacillati</taxon>
        <taxon>Cyanobacteriota</taxon>
        <taxon>Cyanophyceae</taxon>
        <taxon>Nostocales</taxon>
        <taxon>Nostocaceae</taxon>
        <taxon>Anabaena</taxon>
    </lineage>
</organism>
<dbReference type="PANTHER" id="PTHR39173:SF1">
    <property type="entry name" value="ACETYLTRANSFERASE"/>
    <property type="match status" value="1"/>
</dbReference>
<comment type="caution">
    <text evidence="1">The sequence shown here is derived from an EMBL/GenBank/DDBJ whole genome shotgun (WGS) entry which is preliminary data.</text>
</comment>
<keyword evidence="2" id="KW-1185">Reference proteome</keyword>
<dbReference type="Proteomes" id="UP000640531">
    <property type="component" value="Unassembled WGS sequence"/>
</dbReference>
<sequence length="58" mass="6634">MTLEQARKIELNRVLLTCNQDNHGSARVIQKNNGKFASEGLLASNNKVIYRYWIDLGK</sequence>
<protein>
    <recommendedName>
        <fullName evidence="3">Acetyltransferase</fullName>
    </recommendedName>
</protein>
<evidence type="ECO:0008006" key="3">
    <source>
        <dbReference type="Google" id="ProtNLM"/>
    </source>
</evidence>
<dbReference type="PANTHER" id="PTHR39173">
    <property type="entry name" value="ACETYLTRANSFERASE"/>
    <property type="match status" value="1"/>
</dbReference>